<keyword evidence="3" id="KW-1185">Reference proteome</keyword>
<dbReference type="Proteomes" id="UP000292136">
    <property type="component" value="Unassembled WGS sequence"/>
</dbReference>
<sequence>MKPAPLRAASRLLCCGLLLAATGGARAFSFAEDEKQGAAEEEGRRGRIAQHLAVPCKAALRNQGILVALADQTADGYQLQGSKYGRHAAVINQKLKALGLKTYTAEEQRARIAQAEMEAYFRNDPDAALAASSKLGAAFVLKGGVSTRTAYNPVVRLPEVYVTMHFTLAAADGRTISTATAKAESYSGSDTAGMALELVHEQAEEVVAKLYNDYCRAAGKPKK</sequence>
<dbReference type="EMBL" id="SHKM01000002">
    <property type="protein sequence ID" value="RZT76552.1"/>
    <property type="molecule type" value="Genomic_DNA"/>
</dbReference>
<evidence type="ECO:0000313" key="3">
    <source>
        <dbReference type="Proteomes" id="UP000292136"/>
    </source>
</evidence>
<keyword evidence="1" id="KW-0732">Signal</keyword>
<dbReference type="RefSeq" id="WP_130459699.1">
    <property type="nucleotide sequence ID" value="NZ_SHKM01000002.1"/>
</dbReference>
<comment type="caution">
    <text evidence="2">The sequence shown here is derived from an EMBL/GenBank/DDBJ whole genome shotgun (WGS) entry which is preliminary data.</text>
</comment>
<accession>A0ABY0IT49</accession>
<feature type="signal peptide" evidence="1">
    <location>
        <begin position="1"/>
        <end position="27"/>
    </location>
</feature>
<protein>
    <recommendedName>
        <fullName evidence="4">DUF4410 domain-containing protein</fullName>
    </recommendedName>
</protein>
<proteinExistence type="predicted"/>
<reference evidence="2 3" key="1">
    <citation type="submission" date="2019-02" db="EMBL/GenBank/DDBJ databases">
        <title>Genomic Encyclopedia of Type Strains, Phase IV (KMG-IV): sequencing the most valuable type-strain genomes for metagenomic binning, comparative biology and taxonomic classification.</title>
        <authorList>
            <person name="Goeker M."/>
        </authorList>
    </citation>
    <scope>NUCLEOTIDE SEQUENCE [LARGE SCALE GENOMIC DNA]</scope>
    <source>
        <strain evidence="2 3">DSM 21223</strain>
    </source>
</reference>
<evidence type="ECO:0008006" key="4">
    <source>
        <dbReference type="Google" id="ProtNLM"/>
    </source>
</evidence>
<evidence type="ECO:0000256" key="1">
    <source>
        <dbReference type="SAM" id="SignalP"/>
    </source>
</evidence>
<gene>
    <name evidence="2" type="ORF">EV678_2429</name>
</gene>
<evidence type="ECO:0000313" key="2">
    <source>
        <dbReference type="EMBL" id="RZT76552.1"/>
    </source>
</evidence>
<name>A0ABY0IT49_9RHOO</name>
<feature type="chain" id="PRO_5045699146" description="DUF4410 domain-containing protein" evidence="1">
    <location>
        <begin position="28"/>
        <end position="223"/>
    </location>
</feature>
<organism evidence="2 3">
    <name type="scientific">Azospira oryzae</name>
    <dbReference type="NCBI Taxonomy" id="146939"/>
    <lineage>
        <taxon>Bacteria</taxon>
        <taxon>Pseudomonadati</taxon>
        <taxon>Pseudomonadota</taxon>
        <taxon>Betaproteobacteria</taxon>
        <taxon>Rhodocyclales</taxon>
        <taxon>Rhodocyclaceae</taxon>
        <taxon>Azospira</taxon>
    </lineage>
</organism>